<dbReference type="InterPro" id="IPR039524">
    <property type="entry name" value="PIGO/GPI13"/>
</dbReference>
<dbReference type="PANTHER" id="PTHR23071">
    <property type="entry name" value="PHOSPHATIDYLINOSITOL GLYCAN"/>
    <property type="match status" value="1"/>
</dbReference>
<accession>A0A177EJZ9</accession>
<comment type="caution">
    <text evidence="3">The sequence shown here is derived from an EMBL/GenBank/DDBJ whole genome shotgun (WGS) entry which is preliminary data.</text>
</comment>
<dbReference type="Proteomes" id="UP000185944">
    <property type="component" value="Unassembled WGS sequence"/>
</dbReference>
<keyword evidence="4" id="KW-1185">Reference proteome</keyword>
<dbReference type="EMBL" id="LTDL01000006">
    <property type="protein sequence ID" value="OAG32295.1"/>
    <property type="molecule type" value="Genomic_DNA"/>
</dbReference>
<keyword evidence="2" id="KW-0812">Transmembrane</keyword>
<keyword evidence="2" id="KW-1133">Transmembrane helix</keyword>
<feature type="transmembrane region" description="Helical" evidence="2">
    <location>
        <begin position="540"/>
        <end position="559"/>
    </location>
</feature>
<dbReference type="OrthoDB" id="272139at2759"/>
<protein>
    <submittedName>
        <fullName evidence="3">Phosphatidylinositol glycan, class O</fullName>
    </submittedName>
</protein>
<dbReference type="InterPro" id="IPR017850">
    <property type="entry name" value="Alkaline_phosphatase_core_sf"/>
</dbReference>
<sequence length="790" mass="86625">MFVIRGTNLTNGAGGFSVAVAVFVAWVAAMVLYAQSLFVEKAPVSERNREKRSPLFQKSIVVVVDGLRADAMYETATKSLYHGNFKRIKDIPSEDIYKAVSIADLPTGTAMRVFSVFSGVPTTLLCAQKSFKQQECTADNFVSQVVGDGRSFVFFGDETWTYIFPEVKRYAEKTYHPYGLVSFATESELMDKALKALKTKDLVVIHLISPDSYGHAYTTNSPQVKTALKMADSFIYSLYQEMGKDGETLIAVLSDHGVNDDGSHGGTSFKERAASLLLIGKGVSADKSSSTSEAREVYQTYAPEAKQLNIAEPVNVVSQNDILPTLCALIGLPTPYNAPGTLIPGVLPEEKYRDLHLQEISRKEAVLALLLQKTPVPAQPRKPENAQNPENPENTSTAASDLVKESDRLGRQIHALFHTSSVPGMIFSVGVMFLCVFVQGWVVGVKIFSPLMLLSYLAIFMVAHSVFSIIHEDVISLLICFGIAVFGPGSVLGSVFGSGSLFWQILALPGALMVGKFPLHSEDRFRVISWIGKAPLGTESLVLSRFFLVAAFVFVISFYSKKFQIRKGVRGSRPVTRTVAALCGHRLFSEKVVHGGCCVLLFLAPEVLPVLLYSPWSAMYMVLVFCPLVKGLACLEGREEVKGVFCFFLLKMMFFATGHNHNLSSINWEAAFLFTEKSVPGVSAALVLADVFLPCLYAAWVLGPGGVGVWRVVVLLQGVCTTLCCCINFWFMGQSLMWFIFSGRTIFEGGFLFVCYLFYLVGELARAFGKRGAWSPNHLPTSRQGLRGGV</sequence>
<evidence type="ECO:0000256" key="2">
    <source>
        <dbReference type="SAM" id="Phobius"/>
    </source>
</evidence>
<name>A0A177EJZ9_9MICR</name>
<dbReference type="PANTHER" id="PTHR23071:SF1">
    <property type="entry name" value="GPI ETHANOLAMINE PHOSPHATE TRANSFERASE 3"/>
    <property type="match status" value="1"/>
</dbReference>
<gene>
    <name evidence="3" type="ORF">NEDG_02046</name>
</gene>
<feature type="transmembrane region" description="Helical" evidence="2">
    <location>
        <begin position="12"/>
        <end position="33"/>
    </location>
</feature>
<feature type="transmembrane region" description="Helical" evidence="2">
    <location>
        <begin position="474"/>
        <end position="495"/>
    </location>
</feature>
<dbReference type="Gene3D" id="3.40.720.10">
    <property type="entry name" value="Alkaline Phosphatase, subunit A"/>
    <property type="match status" value="1"/>
</dbReference>
<dbReference type="SUPFAM" id="SSF53649">
    <property type="entry name" value="Alkaline phosphatase-like"/>
    <property type="match status" value="1"/>
</dbReference>
<dbReference type="Pfam" id="PF01663">
    <property type="entry name" value="Phosphodiest"/>
    <property type="match status" value="1"/>
</dbReference>
<feature type="transmembrane region" description="Helical" evidence="2">
    <location>
        <begin position="447"/>
        <end position="467"/>
    </location>
</feature>
<evidence type="ECO:0000313" key="4">
    <source>
        <dbReference type="Proteomes" id="UP000185944"/>
    </source>
</evidence>
<proteinExistence type="predicted"/>
<dbReference type="AlphaFoldDB" id="A0A177EJZ9"/>
<reference evidence="3 4" key="1">
    <citation type="submission" date="2016-02" db="EMBL/GenBank/DDBJ databases">
        <title>Discovery of a natural microsporidian pathogen with a broad tissue tropism in Caenorhabditis elegans.</title>
        <authorList>
            <person name="Luallen R.J."/>
            <person name="Reinke A.W."/>
            <person name="Tong L."/>
            <person name="Botts M.R."/>
            <person name="Felix M.-A."/>
            <person name="Troemel E.R."/>
        </authorList>
    </citation>
    <scope>NUCLEOTIDE SEQUENCE [LARGE SCALE GENOMIC DNA]</scope>
    <source>
        <strain evidence="3 4">JUm2807</strain>
    </source>
</reference>
<feature type="transmembrane region" description="Helical" evidence="2">
    <location>
        <begin position="415"/>
        <end position="441"/>
    </location>
</feature>
<keyword evidence="2" id="KW-0472">Membrane</keyword>
<dbReference type="VEuPathDB" id="MicrosporidiaDB:NEDG_02046"/>
<evidence type="ECO:0000313" key="3">
    <source>
        <dbReference type="EMBL" id="OAG32295.1"/>
    </source>
</evidence>
<feature type="transmembrane region" description="Helical" evidence="2">
    <location>
        <begin position="709"/>
        <end position="731"/>
    </location>
</feature>
<feature type="compositionally biased region" description="Low complexity" evidence="1">
    <location>
        <begin position="385"/>
        <end position="394"/>
    </location>
</feature>
<feature type="transmembrane region" description="Helical" evidence="2">
    <location>
        <begin position="737"/>
        <end position="761"/>
    </location>
</feature>
<dbReference type="RefSeq" id="XP_067545737.1">
    <property type="nucleotide sequence ID" value="XM_067689464.1"/>
</dbReference>
<dbReference type="GO" id="GO:0006506">
    <property type="term" value="P:GPI anchor biosynthetic process"/>
    <property type="evidence" value="ECO:0007669"/>
    <property type="project" value="InterPro"/>
</dbReference>
<dbReference type="GO" id="GO:0051377">
    <property type="term" value="F:mannose-ethanolamine phosphotransferase activity"/>
    <property type="evidence" value="ECO:0007669"/>
    <property type="project" value="TreeGrafter"/>
</dbReference>
<dbReference type="STRING" id="1805483.A0A177EJZ9"/>
<dbReference type="GeneID" id="93648396"/>
<evidence type="ECO:0000256" key="1">
    <source>
        <dbReference type="SAM" id="MobiDB-lite"/>
    </source>
</evidence>
<feature type="region of interest" description="Disordered" evidence="1">
    <location>
        <begin position="377"/>
        <end position="400"/>
    </location>
</feature>
<dbReference type="InterPro" id="IPR002591">
    <property type="entry name" value="Phosphodiest/P_Trfase"/>
</dbReference>
<dbReference type="GO" id="GO:0005789">
    <property type="term" value="C:endoplasmic reticulum membrane"/>
    <property type="evidence" value="ECO:0007669"/>
    <property type="project" value="TreeGrafter"/>
</dbReference>
<feature type="transmembrane region" description="Helical" evidence="2">
    <location>
        <begin position="679"/>
        <end position="702"/>
    </location>
</feature>
<organism evidence="3 4">
    <name type="scientific">Nematocida displodere</name>
    <dbReference type="NCBI Taxonomy" id="1805483"/>
    <lineage>
        <taxon>Eukaryota</taxon>
        <taxon>Fungi</taxon>
        <taxon>Fungi incertae sedis</taxon>
        <taxon>Microsporidia</taxon>
        <taxon>Nematocida</taxon>
    </lineage>
</organism>